<accession>A0A1S6IZ89</accession>
<dbReference type="Gene3D" id="3.40.50.1400">
    <property type="match status" value="2"/>
</dbReference>
<dbReference type="SUPFAM" id="SSF53800">
    <property type="entry name" value="Chelatase"/>
    <property type="match status" value="1"/>
</dbReference>
<keyword evidence="4" id="KW-1185">Reference proteome</keyword>
<dbReference type="CDD" id="cd03413">
    <property type="entry name" value="CbiK_C"/>
    <property type="match status" value="1"/>
</dbReference>
<dbReference type="RefSeq" id="WP_077715124.1">
    <property type="nucleotide sequence ID" value="NZ_CP019698.1"/>
</dbReference>
<dbReference type="CDD" id="cd03412">
    <property type="entry name" value="CbiK_N"/>
    <property type="match status" value="1"/>
</dbReference>
<evidence type="ECO:0000313" key="3">
    <source>
        <dbReference type="EMBL" id="AQS60084.1"/>
    </source>
</evidence>
<sequence>MSLANNKAILLVTFGTNVEKAAASFYLLEKKVRETFPGVEVRWAYTAKTIRAALAQKGQPVDSPITALAKLQDEGYTRVAVQSIHILPGQEFYDLVNVVDNMSRFHGSAGKHFQSKIGKFGFEKLTLGTPLLYNFTDYQAVATAIKPLVPEDPQHALVLVGHGSGHHTFCVYGCLNDLLRHTYANVLLGTIEGYPSLTEVQADLARHSFTKVTLLPFMNIAGDHAINDLAGPEPDSWRSELAANYQITINLCGLLDIEEIVDIYISHLAQAFGKLDEH</sequence>
<dbReference type="InterPro" id="IPR010388">
    <property type="entry name" value="Anaerobic_Co-chelatase"/>
</dbReference>
<gene>
    <name evidence="3" type="ORF">B0537_13980</name>
</gene>
<dbReference type="GO" id="GO:0019251">
    <property type="term" value="P:anaerobic cobalamin biosynthetic process"/>
    <property type="evidence" value="ECO:0007669"/>
    <property type="project" value="InterPro"/>
</dbReference>
<organism evidence="3 4">
    <name type="scientific">Desulforamulus ferrireducens</name>
    <dbReference type="NCBI Taxonomy" id="1833852"/>
    <lineage>
        <taxon>Bacteria</taxon>
        <taxon>Bacillati</taxon>
        <taxon>Bacillota</taxon>
        <taxon>Clostridia</taxon>
        <taxon>Eubacteriales</taxon>
        <taxon>Peptococcaceae</taxon>
        <taxon>Desulforamulus</taxon>
    </lineage>
</organism>
<keyword evidence="2" id="KW-0170">Cobalt</keyword>
<feature type="binding site" evidence="2">
    <location>
        <position position="192"/>
    </location>
    <ligand>
        <name>Co(2+)</name>
        <dbReference type="ChEBI" id="CHEBI:48828"/>
    </ligand>
</feature>
<feature type="binding site" evidence="2">
    <location>
        <position position="224"/>
    </location>
    <ligand>
        <name>Co(2+)</name>
        <dbReference type="ChEBI" id="CHEBI:48828"/>
    </ligand>
</feature>
<proteinExistence type="predicted"/>
<evidence type="ECO:0000256" key="1">
    <source>
        <dbReference type="PIRSR" id="PIRSR033579-1"/>
    </source>
</evidence>
<dbReference type="GO" id="GO:0016852">
    <property type="term" value="F:sirohydrochlorin cobaltochelatase activity"/>
    <property type="evidence" value="ECO:0007669"/>
    <property type="project" value="InterPro"/>
</dbReference>
<dbReference type="AlphaFoldDB" id="A0A1S6IZ89"/>
<feature type="binding site" evidence="2">
    <location>
        <position position="162"/>
    </location>
    <ligand>
        <name>Co(2+)</name>
        <dbReference type="ChEBI" id="CHEBI:48828"/>
    </ligand>
</feature>
<feature type="active site" description="Proton acceptor" evidence="1">
    <location>
        <position position="162"/>
    </location>
</feature>
<dbReference type="GO" id="GO:0046872">
    <property type="term" value="F:metal ion binding"/>
    <property type="evidence" value="ECO:0007669"/>
    <property type="project" value="UniProtKB-KW"/>
</dbReference>
<dbReference type="Pfam" id="PF06180">
    <property type="entry name" value="CbiK"/>
    <property type="match status" value="1"/>
</dbReference>
<evidence type="ECO:0000313" key="4">
    <source>
        <dbReference type="Proteomes" id="UP000189464"/>
    </source>
</evidence>
<name>A0A1S6IZ89_9FIRM</name>
<protein>
    <submittedName>
        <fullName evidence="3">Cobalt chelatase</fullName>
    </submittedName>
</protein>
<dbReference type="KEGG" id="dfg:B0537_13980"/>
<dbReference type="Proteomes" id="UP000189464">
    <property type="component" value="Chromosome"/>
</dbReference>
<keyword evidence="2" id="KW-0479">Metal-binding</keyword>
<evidence type="ECO:0000256" key="2">
    <source>
        <dbReference type="PIRSR" id="PIRSR033579-3"/>
    </source>
</evidence>
<dbReference type="PIRSF" id="PIRSF033579">
    <property type="entry name" value="Anaer_Co_chel"/>
    <property type="match status" value="1"/>
</dbReference>
<dbReference type="OrthoDB" id="9770331at2"/>
<dbReference type="EMBL" id="CP019698">
    <property type="protein sequence ID" value="AQS60084.1"/>
    <property type="molecule type" value="Genomic_DNA"/>
</dbReference>
<dbReference type="STRING" id="1833852.B0537_13980"/>
<reference evidence="3 4" key="1">
    <citation type="journal article" date="2016" name="Int. J. Syst. Evol. Microbiol.">
        <title>Desulfotomaculum ferrireducens sp. nov., a moderately thermophilic sulfate-reducing and dissimilatory Fe(III)-reducing bacterium isolated from compost.</title>
        <authorList>
            <person name="Yang G."/>
            <person name="Guo J."/>
            <person name="Zhuang L."/>
            <person name="Yuan Y."/>
            <person name="Zhou S."/>
        </authorList>
    </citation>
    <scope>NUCLEOTIDE SEQUENCE [LARGE SCALE GENOMIC DNA]</scope>
    <source>
        <strain evidence="3 4">GSS09</strain>
    </source>
</reference>